<dbReference type="OrthoDB" id="5802645at2759"/>
<organism evidence="2 3">
    <name type="scientific">Teladorsagia circumcincta</name>
    <name type="common">Brown stomach worm</name>
    <name type="synonym">Ostertagia circumcincta</name>
    <dbReference type="NCBI Taxonomy" id="45464"/>
    <lineage>
        <taxon>Eukaryota</taxon>
        <taxon>Metazoa</taxon>
        <taxon>Ecdysozoa</taxon>
        <taxon>Nematoda</taxon>
        <taxon>Chromadorea</taxon>
        <taxon>Rhabditida</taxon>
        <taxon>Rhabditina</taxon>
        <taxon>Rhabditomorpha</taxon>
        <taxon>Strongyloidea</taxon>
        <taxon>Trichostrongylidae</taxon>
        <taxon>Teladorsagia</taxon>
    </lineage>
</organism>
<dbReference type="InterPro" id="IPR002601">
    <property type="entry name" value="C6_domain"/>
</dbReference>
<dbReference type="Pfam" id="PF01681">
    <property type="entry name" value="C6"/>
    <property type="match status" value="1"/>
</dbReference>
<dbReference type="EMBL" id="KZ351158">
    <property type="protein sequence ID" value="PIO63218.1"/>
    <property type="molecule type" value="Genomic_DNA"/>
</dbReference>
<feature type="domain" description="C6" evidence="1">
    <location>
        <begin position="5"/>
        <end position="96"/>
    </location>
</feature>
<gene>
    <name evidence="2" type="ORF">TELCIR_15194</name>
</gene>
<evidence type="ECO:0000313" key="3">
    <source>
        <dbReference type="Proteomes" id="UP000230423"/>
    </source>
</evidence>
<evidence type="ECO:0000259" key="1">
    <source>
        <dbReference type="SMART" id="SM01048"/>
    </source>
</evidence>
<sequence>LCGKCKPAKVALIAANGAGTVTPTRKVLTNTAAGCNRMHVICTAPAGGTIASMEFNKQFGGGYEAKTVTALLKCNAKQNWIFTKDGVSKAITSVGCITAYDFYGEKYDKKATGGVWFPDISSLEGKAASTKQ</sequence>
<feature type="non-terminal residue" evidence="2">
    <location>
        <position position="1"/>
    </location>
</feature>
<dbReference type="SMART" id="SM01048">
    <property type="entry name" value="C6"/>
    <property type="match status" value="1"/>
</dbReference>
<keyword evidence="3" id="KW-1185">Reference proteome</keyword>
<dbReference type="AlphaFoldDB" id="A0A2G9TZ69"/>
<reference evidence="2 3" key="1">
    <citation type="submission" date="2015-09" db="EMBL/GenBank/DDBJ databases">
        <title>Draft genome of the parasitic nematode Teladorsagia circumcincta isolate WARC Sus (inbred).</title>
        <authorList>
            <person name="Mitreva M."/>
        </authorList>
    </citation>
    <scope>NUCLEOTIDE SEQUENCE [LARGE SCALE GENOMIC DNA]</scope>
    <source>
        <strain evidence="2 3">S</strain>
    </source>
</reference>
<evidence type="ECO:0000313" key="2">
    <source>
        <dbReference type="EMBL" id="PIO63218.1"/>
    </source>
</evidence>
<protein>
    <recommendedName>
        <fullName evidence="1">C6 domain-containing protein</fullName>
    </recommendedName>
</protein>
<dbReference type="Proteomes" id="UP000230423">
    <property type="component" value="Unassembled WGS sequence"/>
</dbReference>
<accession>A0A2G9TZ69</accession>
<proteinExistence type="predicted"/>
<name>A0A2G9TZ69_TELCI</name>